<gene>
    <name evidence="7" type="primary">tspO</name>
    <name evidence="7" type="ORF">DB43_AE00110</name>
</gene>
<organism evidence="7 8">
    <name type="scientific">Parachlamydia acanthamoebae</name>
    <dbReference type="NCBI Taxonomy" id="83552"/>
    <lineage>
        <taxon>Bacteria</taxon>
        <taxon>Pseudomonadati</taxon>
        <taxon>Chlamydiota</taxon>
        <taxon>Chlamydiia</taxon>
        <taxon>Parachlamydiales</taxon>
        <taxon>Parachlamydiaceae</taxon>
        <taxon>Parachlamydia</taxon>
    </lineage>
</organism>
<evidence type="ECO:0000256" key="3">
    <source>
        <dbReference type="ARBA" id="ARBA00022692"/>
    </source>
</evidence>
<dbReference type="PANTHER" id="PTHR10057:SF0">
    <property type="entry name" value="TRANSLOCATOR PROTEIN"/>
    <property type="match status" value="1"/>
</dbReference>
<comment type="subcellular location">
    <subcellularLocation>
        <location evidence="1">Membrane</location>
        <topology evidence="1">Multi-pass membrane protein</topology>
    </subcellularLocation>
</comment>
<dbReference type="Gene3D" id="1.20.1260.100">
    <property type="entry name" value="TspO/MBR protein"/>
    <property type="match status" value="1"/>
</dbReference>
<dbReference type="EMBL" id="JSAM01000115">
    <property type="protein sequence ID" value="KIA76516.1"/>
    <property type="molecule type" value="Genomic_DNA"/>
</dbReference>
<evidence type="ECO:0000313" key="7">
    <source>
        <dbReference type="EMBL" id="KIA76516.1"/>
    </source>
</evidence>
<dbReference type="Pfam" id="PF03073">
    <property type="entry name" value="TspO_MBR"/>
    <property type="match status" value="1"/>
</dbReference>
<feature type="transmembrane region" description="Helical" evidence="6">
    <location>
        <begin position="158"/>
        <end position="179"/>
    </location>
</feature>
<keyword evidence="5 6" id="KW-0472">Membrane</keyword>
<dbReference type="PATRIC" id="fig|83552.4.peg.2376"/>
<evidence type="ECO:0000256" key="1">
    <source>
        <dbReference type="ARBA" id="ARBA00004141"/>
    </source>
</evidence>
<dbReference type="CDD" id="cd15904">
    <property type="entry name" value="TSPO_MBR"/>
    <property type="match status" value="1"/>
</dbReference>
<feature type="transmembrane region" description="Helical" evidence="6">
    <location>
        <begin position="69"/>
        <end position="91"/>
    </location>
</feature>
<evidence type="ECO:0000313" key="8">
    <source>
        <dbReference type="Proteomes" id="UP000031307"/>
    </source>
</evidence>
<protein>
    <submittedName>
        <fullName evidence="7">Translocator protein</fullName>
    </submittedName>
</protein>
<dbReference type="AlphaFoldDB" id="A0A0C1BYG8"/>
<keyword evidence="3 6" id="KW-0812">Transmembrane</keyword>
<dbReference type="PANTHER" id="PTHR10057">
    <property type="entry name" value="PERIPHERAL-TYPE BENZODIAZEPINE RECEPTOR"/>
    <property type="match status" value="1"/>
</dbReference>
<dbReference type="InterPro" id="IPR004307">
    <property type="entry name" value="TspO_MBR"/>
</dbReference>
<dbReference type="GO" id="GO:0016020">
    <property type="term" value="C:membrane"/>
    <property type="evidence" value="ECO:0007669"/>
    <property type="project" value="UniProtKB-SubCell"/>
</dbReference>
<comment type="caution">
    <text evidence="7">The sequence shown here is derived from an EMBL/GenBank/DDBJ whole genome shotgun (WGS) entry which is preliminary data.</text>
</comment>
<evidence type="ECO:0000256" key="2">
    <source>
        <dbReference type="ARBA" id="ARBA00007524"/>
    </source>
</evidence>
<comment type="similarity">
    <text evidence="2">Belongs to the TspO/BZRP family.</text>
</comment>
<dbReference type="FunFam" id="1.20.1260.100:FF:000001">
    <property type="entry name" value="translocator protein 2"/>
    <property type="match status" value="1"/>
</dbReference>
<reference evidence="7 8" key="1">
    <citation type="journal article" date="2014" name="Mol. Biol. Evol.">
        <title>Massive expansion of Ubiquitination-related gene families within the Chlamydiae.</title>
        <authorList>
            <person name="Domman D."/>
            <person name="Collingro A."/>
            <person name="Lagkouvardos I."/>
            <person name="Gehre L."/>
            <person name="Weinmaier T."/>
            <person name="Rattei T."/>
            <person name="Subtil A."/>
            <person name="Horn M."/>
        </authorList>
    </citation>
    <scope>NUCLEOTIDE SEQUENCE [LARGE SCALE GENOMIC DNA]</scope>
    <source>
        <strain evidence="7 8">OEW1</strain>
    </source>
</reference>
<evidence type="ECO:0000256" key="4">
    <source>
        <dbReference type="ARBA" id="ARBA00022989"/>
    </source>
</evidence>
<dbReference type="GO" id="GO:0033013">
    <property type="term" value="P:tetrapyrrole metabolic process"/>
    <property type="evidence" value="ECO:0007669"/>
    <property type="project" value="UniProtKB-ARBA"/>
</dbReference>
<evidence type="ECO:0000256" key="6">
    <source>
        <dbReference type="SAM" id="Phobius"/>
    </source>
</evidence>
<dbReference type="PIRSF" id="PIRSF005859">
    <property type="entry name" value="PBR"/>
    <property type="match status" value="1"/>
</dbReference>
<dbReference type="Proteomes" id="UP000031307">
    <property type="component" value="Unassembled WGS sequence"/>
</dbReference>
<evidence type="ECO:0000256" key="5">
    <source>
        <dbReference type="ARBA" id="ARBA00023136"/>
    </source>
</evidence>
<accession>A0A0C1BYG8</accession>
<feature type="transmembrane region" description="Helical" evidence="6">
    <location>
        <begin position="130"/>
        <end position="151"/>
    </location>
</feature>
<sequence length="181" mass="21136">MQKCAKIRNEKFGKGDNAEMNKTHPYSIGVLALFILLCLFVEVAGGWFTQVSLNTWYPTLMKPSWIPPAWIFGPVWTVLYLLMAISVWLIWNREQLSGYHFQPYFLFTLQLALNLAWSWIFFYLKSPGWALVDILLLIIVLGWTICSFWRISRLAASLLIPYWLWVAYAASINAGIWWLNH</sequence>
<feature type="transmembrane region" description="Helical" evidence="6">
    <location>
        <begin position="28"/>
        <end position="49"/>
    </location>
</feature>
<proteinExistence type="inferred from homology"/>
<feature type="transmembrane region" description="Helical" evidence="6">
    <location>
        <begin position="103"/>
        <end position="124"/>
    </location>
</feature>
<dbReference type="InterPro" id="IPR038330">
    <property type="entry name" value="TspO/MBR-related_sf"/>
</dbReference>
<keyword evidence="4 6" id="KW-1133">Transmembrane helix</keyword>
<name>A0A0C1BYG8_9BACT</name>